<evidence type="ECO:0008006" key="4">
    <source>
        <dbReference type="Google" id="ProtNLM"/>
    </source>
</evidence>
<dbReference type="EnsemblMetazoa" id="CJA11520.1">
    <property type="protein sequence ID" value="CJA11520.1"/>
    <property type="gene ID" value="WBGene00130724"/>
</dbReference>
<sequence length="171" mass="19420">MVPDQSAVLSIVHQKLPTIRCFYSGPIYVFTMSHTLVATVTAFKVLIEFSCIVVIVVCTFMSLLDQLKNTKKSRNTLAIQKKFFIGIIVQTSIPVFIFMIPLGCFFITMMFGIYSQETLEDTIKEHSYASVSTLKDRLLTSYADLENNHQWRIIDTVIGSLKAYVRANSFI</sequence>
<protein>
    <recommendedName>
        <fullName evidence="4">G protein-coupled receptor</fullName>
    </recommendedName>
</protein>
<feature type="transmembrane region" description="Helical" evidence="1">
    <location>
        <begin position="84"/>
        <end position="114"/>
    </location>
</feature>
<keyword evidence="1" id="KW-0812">Transmembrane</keyword>
<name>A0A8R1HTS6_CAEJA</name>
<organism evidence="2 3">
    <name type="scientific">Caenorhabditis japonica</name>
    <dbReference type="NCBI Taxonomy" id="281687"/>
    <lineage>
        <taxon>Eukaryota</taxon>
        <taxon>Metazoa</taxon>
        <taxon>Ecdysozoa</taxon>
        <taxon>Nematoda</taxon>
        <taxon>Chromadorea</taxon>
        <taxon>Rhabditida</taxon>
        <taxon>Rhabditina</taxon>
        <taxon>Rhabditomorpha</taxon>
        <taxon>Rhabditoidea</taxon>
        <taxon>Rhabditidae</taxon>
        <taxon>Peloderinae</taxon>
        <taxon>Caenorhabditis</taxon>
    </lineage>
</organism>
<accession>A0A8R1HTS6</accession>
<keyword evidence="1" id="KW-1133">Transmembrane helix</keyword>
<dbReference type="Proteomes" id="UP000005237">
    <property type="component" value="Unassembled WGS sequence"/>
</dbReference>
<evidence type="ECO:0000313" key="3">
    <source>
        <dbReference type="Proteomes" id="UP000005237"/>
    </source>
</evidence>
<reference evidence="2" key="2">
    <citation type="submission" date="2022-06" db="UniProtKB">
        <authorList>
            <consortium name="EnsemblMetazoa"/>
        </authorList>
    </citation>
    <scope>IDENTIFICATION</scope>
    <source>
        <strain evidence="2">DF5081</strain>
    </source>
</reference>
<evidence type="ECO:0000313" key="2">
    <source>
        <dbReference type="EnsemblMetazoa" id="CJA11520.1"/>
    </source>
</evidence>
<dbReference type="InterPro" id="IPR019422">
    <property type="entry name" value="7TM_GPCR_serpentine_rcpt_Srh"/>
</dbReference>
<keyword evidence="1" id="KW-0472">Membrane</keyword>
<keyword evidence="3" id="KW-1185">Reference proteome</keyword>
<proteinExistence type="predicted"/>
<dbReference type="AlphaFoldDB" id="A0A8R1HTS6"/>
<reference evidence="3" key="1">
    <citation type="submission" date="2010-08" db="EMBL/GenBank/DDBJ databases">
        <authorList>
            <consortium name="Caenorhabditis japonica Sequencing Consortium"/>
            <person name="Wilson R.K."/>
        </authorList>
    </citation>
    <scope>NUCLEOTIDE SEQUENCE [LARGE SCALE GENOMIC DNA]</scope>
    <source>
        <strain evidence="3">DF5081</strain>
    </source>
</reference>
<feature type="transmembrane region" description="Helical" evidence="1">
    <location>
        <begin position="42"/>
        <end position="64"/>
    </location>
</feature>
<dbReference type="Pfam" id="PF10318">
    <property type="entry name" value="7TM_GPCR_Srh"/>
    <property type="match status" value="1"/>
</dbReference>
<evidence type="ECO:0000256" key="1">
    <source>
        <dbReference type="SAM" id="Phobius"/>
    </source>
</evidence>